<evidence type="ECO:0000256" key="3">
    <source>
        <dbReference type="ARBA" id="ARBA00022617"/>
    </source>
</evidence>
<dbReference type="InterPro" id="IPR017972">
    <property type="entry name" value="Cyt_P450_CS"/>
</dbReference>
<evidence type="ECO:0000256" key="5">
    <source>
        <dbReference type="ARBA" id="ARBA00023004"/>
    </source>
</evidence>
<keyword evidence="7" id="KW-0560">Oxidoreductase</keyword>
<dbReference type="PANTHER" id="PTHR24305">
    <property type="entry name" value="CYTOCHROME P450"/>
    <property type="match status" value="1"/>
</dbReference>
<keyword evidence="3 6" id="KW-0349">Heme</keyword>
<dbReference type="GO" id="GO:0016705">
    <property type="term" value="F:oxidoreductase activity, acting on paired donors, with incorporation or reduction of molecular oxygen"/>
    <property type="evidence" value="ECO:0007669"/>
    <property type="project" value="InterPro"/>
</dbReference>
<dbReference type="Proteomes" id="UP000287144">
    <property type="component" value="Unassembled WGS sequence"/>
</dbReference>
<accession>A0A428T4H7</accession>
<dbReference type="InterPro" id="IPR036396">
    <property type="entry name" value="Cyt_P450_sf"/>
</dbReference>
<dbReference type="AlphaFoldDB" id="A0A428T4H7"/>
<feature type="binding site" description="axial binding residue" evidence="6">
    <location>
        <position position="445"/>
    </location>
    <ligand>
        <name>heme</name>
        <dbReference type="ChEBI" id="CHEBI:30413"/>
    </ligand>
    <ligandPart>
        <name>Fe</name>
        <dbReference type="ChEBI" id="CHEBI:18248"/>
    </ligandPart>
</feature>
<comment type="caution">
    <text evidence="8">The sequence shown here is derived from an EMBL/GenBank/DDBJ whole genome shotgun (WGS) entry which is preliminary data.</text>
</comment>
<keyword evidence="9" id="KW-1185">Reference proteome</keyword>
<dbReference type="GO" id="GO:0004497">
    <property type="term" value="F:monooxygenase activity"/>
    <property type="evidence" value="ECO:0007669"/>
    <property type="project" value="UniProtKB-KW"/>
</dbReference>
<evidence type="ECO:0000256" key="6">
    <source>
        <dbReference type="PIRSR" id="PIRSR602401-1"/>
    </source>
</evidence>
<dbReference type="InterPro" id="IPR002401">
    <property type="entry name" value="Cyt_P450_E_grp-I"/>
</dbReference>
<evidence type="ECO:0000313" key="9">
    <source>
        <dbReference type="Proteomes" id="UP000287144"/>
    </source>
</evidence>
<dbReference type="PRINTS" id="PR00385">
    <property type="entry name" value="P450"/>
</dbReference>
<reference evidence="8 9" key="1">
    <citation type="submission" date="2017-06" db="EMBL/GenBank/DDBJ databases">
        <title>Comparative genomic analysis of Ambrosia Fusariam Clade fungi.</title>
        <authorList>
            <person name="Stajich J.E."/>
            <person name="Carrillo J."/>
            <person name="Kijimoto T."/>
            <person name="Eskalen A."/>
            <person name="O'Donnell K."/>
            <person name="Kasson M."/>
        </authorList>
    </citation>
    <scope>NUCLEOTIDE SEQUENCE [LARGE SCALE GENOMIC DNA]</scope>
    <source>
        <strain evidence="8 9">NRRL62579</strain>
    </source>
</reference>
<gene>
    <name evidence="8" type="ORF">CEP52_011181</name>
</gene>
<evidence type="ECO:0008006" key="10">
    <source>
        <dbReference type="Google" id="ProtNLM"/>
    </source>
</evidence>
<evidence type="ECO:0000256" key="4">
    <source>
        <dbReference type="ARBA" id="ARBA00022723"/>
    </source>
</evidence>
<evidence type="ECO:0000256" key="1">
    <source>
        <dbReference type="ARBA" id="ARBA00001971"/>
    </source>
</evidence>
<dbReference type="GO" id="GO:0020037">
    <property type="term" value="F:heme binding"/>
    <property type="evidence" value="ECO:0007669"/>
    <property type="project" value="InterPro"/>
</dbReference>
<dbReference type="InterPro" id="IPR001128">
    <property type="entry name" value="Cyt_P450"/>
</dbReference>
<keyword evidence="5 6" id="KW-0408">Iron</keyword>
<dbReference type="GO" id="GO:0005506">
    <property type="term" value="F:iron ion binding"/>
    <property type="evidence" value="ECO:0007669"/>
    <property type="project" value="InterPro"/>
</dbReference>
<evidence type="ECO:0000256" key="2">
    <source>
        <dbReference type="ARBA" id="ARBA00010617"/>
    </source>
</evidence>
<name>A0A428T4H7_9HYPO</name>
<proteinExistence type="inferred from homology"/>
<evidence type="ECO:0000256" key="7">
    <source>
        <dbReference type="RuleBase" id="RU000461"/>
    </source>
</evidence>
<dbReference type="Gene3D" id="1.10.630.10">
    <property type="entry name" value="Cytochrome P450"/>
    <property type="match status" value="1"/>
</dbReference>
<comment type="similarity">
    <text evidence="2 7">Belongs to the cytochrome P450 family.</text>
</comment>
<keyword evidence="7" id="KW-0503">Monooxygenase</keyword>
<dbReference type="Pfam" id="PF00067">
    <property type="entry name" value="p450"/>
    <property type="match status" value="1"/>
</dbReference>
<comment type="cofactor">
    <cofactor evidence="1 6">
        <name>heme</name>
        <dbReference type="ChEBI" id="CHEBI:30413"/>
    </cofactor>
</comment>
<dbReference type="SUPFAM" id="SSF48264">
    <property type="entry name" value="Cytochrome P450"/>
    <property type="match status" value="1"/>
</dbReference>
<dbReference type="PRINTS" id="PR00463">
    <property type="entry name" value="EP450I"/>
</dbReference>
<evidence type="ECO:0000313" key="8">
    <source>
        <dbReference type="EMBL" id="RSL96925.1"/>
    </source>
</evidence>
<dbReference type="InterPro" id="IPR050121">
    <property type="entry name" value="Cytochrome_P450_monoxygenase"/>
</dbReference>
<sequence length="510" mass="57075">MAFSIFFAWMTLLCSLIAQVLLKTVFTLVVLLASIAVYRLTFHPLARIPGPKLAAISSFWHAYHARNGRVAHLGKTLPSRYGPIVRVGPNEVWFDTKEAFQAIYSSGSGYEKSDFYLATSLSKPRIDWHLNPHFPDTLDLLSERDVRRYRIQRRIIGPVYQTSNLLQYEAAIDDVIDRAITKLKSFKGAPVELNEWMHIIAVECLGSVVLSWSPGMLKNGTDWGSGSHAYHGWRRKSVFGLFPTIVKLEFMSRTVGRLFSSAWGVNFKTPKNFKPFFVDVGKRVSRRVNAARRPNPPKDSLTNFGAGHETMASTLTSIIAVLGSHRDVQAQVSQEVLATTDPSQYSTATRLPIMQALIKEVKRLYPVISMSLPRKVPNGGLHLHSFYLPPDTTVGCNPVALHRNTDVFGPDSHLFNIDRWLNADPDTARNMERVSLSWGGGSRSCPGRHLAELVVFKVVPALVKEFRIESTLPPEDEGRSYFLSMLTGVKTRFIERQPADSITGSQKPGP</sequence>
<dbReference type="STRING" id="1325735.A0A428T4H7"/>
<keyword evidence="4 6" id="KW-0479">Metal-binding</keyword>
<organism evidence="8 9">
    <name type="scientific">Fusarium oligoseptatum</name>
    <dbReference type="NCBI Taxonomy" id="2604345"/>
    <lineage>
        <taxon>Eukaryota</taxon>
        <taxon>Fungi</taxon>
        <taxon>Dikarya</taxon>
        <taxon>Ascomycota</taxon>
        <taxon>Pezizomycotina</taxon>
        <taxon>Sordariomycetes</taxon>
        <taxon>Hypocreomycetidae</taxon>
        <taxon>Hypocreales</taxon>
        <taxon>Nectriaceae</taxon>
        <taxon>Fusarium</taxon>
        <taxon>Fusarium solani species complex</taxon>
    </lineage>
</organism>
<dbReference type="EMBL" id="NKCK01000132">
    <property type="protein sequence ID" value="RSL96925.1"/>
    <property type="molecule type" value="Genomic_DNA"/>
</dbReference>
<dbReference type="PROSITE" id="PS00086">
    <property type="entry name" value="CYTOCHROME_P450"/>
    <property type="match status" value="1"/>
</dbReference>
<dbReference type="PANTHER" id="PTHR24305:SF232">
    <property type="entry name" value="P450, PUTATIVE (EUROFUNG)-RELATED"/>
    <property type="match status" value="1"/>
</dbReference>
<protein>
    <recommendedName>
        <fullName evidence="10">Pisatin demethylase</fullName>
    </recommendedName>
</protein>